<organism evidence="2 3">
    <name type="scientific">Catenulispora yoronensis</name>
    <dbReference type="NCBI Taxonomy" id="450799"/>
    <lineage>
        <taxon>Bacteria</taxon>
        <taxon>Bacillati</taxon>
        <taxon>Actinomycetota</taxon>
        <taxon>Actinomycetes</taxon>
        <taxon>Catenulisporales</taxon>
        <taxon>Catenulisporaceae</taxon>
        <taxon>Catenulispora</taxon>
    </lineage>
</organism>
<evidence type="ECO:0000313" key="2">
    <source>
        <dbReference type="EMBL" id="GAA2034399.1"/>
    </source>
</evidence>
<dbReference type="PANTHER" id="PTHR43162:SF1">
    <property type="entry name" value="PRESTALK A DIFFERENTIATION PROTEIN A"/>
    <property type="match status" value="1"/>
</dbReference>
<feature type="region of interest" description="Disordered" evidence="1">
    <location>
        <begin position="1"/>
        <end position="22"/>
    </location>
</feature>
<proteinExistence type="predicted"/>
<keyword evidence="3" id="KW-1185">Reference proteome</keyword>
<dbReference type="RefSeq" id="WP_344667018.1">
    <property type="nucleotide sequence ID" value="NZ_BAAAQN010000021.1"/>
</dbReference>
<dbReference type="InterPro" id="IPR036291">
    <property type="entry name" value="NAD(P)-bd_dom_sf"/>
</dbReference>
<name>A0ABN2UCX7_9ACTN</name>
<dbReference type="Proteomes" id="UP001500751">
    <property type="component" value="Unassembled WGS sequence"/>
</dbReference>
<sequence>MNENTNEETNKTNKTTETAGTAASPLTLVLGASGKTGRRVADRLELAGVNIRRGSRVADPAFDWDDPVTWPDALDGVGAVYLSFFPDLAVPGAPEAVAAFTEQAKAAGVRRVVLLSGRGEVEAQRCEQIVADGPFEWTVVRASWFAQNFSEGAFLDSVLSGEVALPVGDVGEPFVDAEDIADVAVAALTEDGHHGQVYEVTGPRLLTFAEAVAAIAQAAGREIAFTPIPLEAFTNYLAEAGEPQEVIDMLAYLFTEVLDGRNAHIDDGVFRALGRPPRDFADYAETVAANGAWK</sequence>
<dbReference type="InterPro" id="IPR051604">
    <property type="entry name" value="Ergot_Alk_Oxidoreductase"/>
</dbReference>
<dbReference type="PANTHER" id="PTHR43162">
    <property type="match status" value="1"/>
</dbReference>
<reference evidence="2 3" key="1">
    <citation type="journal article" date="2019" name="Int. J. Syst. Evol. Microbiol.">
        <title>The Global Catalogue of Microorganisms (GCM) 10K type strain sequencing project: providing services to taxonomists for standard genome sequencing and annotation.</title>
        <authorList>
            <consortium name="The Broad Institute Genomics Platform"/>
            <consortium name="The Broad Institute Genome Sequencing Center for Infectious Disease"/>
            <person name="Wu L."/>
            <person name="Ma J."/>
        </authorList>
    </citation>
    <scope>NUCLEOTIDE SEQUENCE [LARGE SCALE GENOMIC DNA]</scope>
    <source>
        <strain evidence="2 3">JCM 16014</strain>
    </source>
</reference>
<evidence type="ECO:0000256" key="1">
    <source>
        <dbReference type="SAM" id="MobiDB-lite"/>
    </source>
</evidence>
<dbReference type="EMBL" id="BAAAQN010000021">
    <property type="protein sequence ID" value="GAA2034399.1"/>
    <property type="molecule type" value="Genomic_DNA"/>
</dbReference>
<gene>
    <name evidence="2" type="ORF">GCM10009839_38640</name>
</gene>
<dbReference type="SUPFAM" id="SSF51735">
    <property type="entry name" value="NAD(P)-binding Rossmann-fold domains"/>
    <property type="match status" value="1"/>
</dbReference>
<dbReference type="Gene3D" id="3.90.25.10">
    <property type="entry name" value="UDP-galactose 4-epimerase, domain 1"/>
    <property type="match status" value="1"/>
</dbReference>
<comment type="caution">
    <text evidence="2">The sequence shown here is derived from an EMBL/GenBank/DDBJ whole genome shotgun (WGS) entry which is preliminary data.</text>
</comment>
<protein>
    <submittedName>
        <fullName evidence="2">NAD(P)H-binding protein</fullName>
    </submittedName>
</protein>
<accession>A0ABN2UCX7</accession>
<dbReference type="Gene3D" id="3.40.50.720">
    <property type="entry name" value="NAD(P)-binding Rossmann-like Domain"/>
    <property type="match status" value="1"/>
</dbReference>
<evidence type="ECO:0000313" key="3">
    <source>
        <dbReference type="Proteomes" id="UP001500751"/>
    </source>
</evidence>